<dbReference type="PANTHER" id="PTHR13947">
    <property type="entry name" value="GNAT FAMILY N-ACETYLTRANSFERASE"/>
    <property type="match status" value="1"/>
</dbReference>
<dbReference type="RefSeq" id="WP_229329411.1">
    <property type="nucleotide sequence ID" value="NZ_AP025183.1"/>
</dbReference>
<evidence type="ECO:0000313" key="3">
    <source>
        <dbReference type="EMBL" id="BDB53255.1"/>
    </source>
</evidence>
<proteinExistence type="predicted"/>
<dbReference type="SUPFAM" id="SSF55729">
    <property type="entry name" value="Acyl-CoA N-acyltransferases (Nat)"/>
    <property type="match status" value="1"/>
</dbReference>
<sequence>MNSNVVIIPFSDTYSDSIKILNLEWLTKYFKVEPKDEMVLSNPKSEIIDKGGFIFYAQYQGSIVGTVSLLKIDEVTFELSKMAVSSTVQGIGIGKQMLEHCFEFSKNNNINKLILYSNSSLQSAIHLYTKYGFKEIPLEAGIYERADIKMEKSIL</sequence>
<dbReference type="Pfam" id="PF00583">
    <property type="entry name" value="Acetyltransf_1"/>
    <property type="match status" value="1"/>
</dbReference>
<dbReference type="Proteomes" id="UP001319865">
    <property type="component" value="Chromosome"/>
</dbReference>
<dbReference type="PROSITE" id="PS51186">
    <property type="entry name" value="GNAT"/>
    <property type="match status" value="1"/>
</dbReference>
<dbReference type="PANTHER" id="PTHR13947:SF37">
    <property type="entry name" value="LD18367P"/>
    <property type="match status" value="1"/>
</dbReference>
<dbReference type="CDD" id="cd04301">
    <property type="entry name" value="NAT_SF"/>
    <property type="match status" value="1"/>
</dbReference>
<keyword evidence="1" id="KW-0808">Transferase</keyword>
<protein>
    <recommendedName>
        <fullName evidence="2">N-acetyltransferase domain-containing protein</fullName>
    </recommendedName>
</protein>
<evidence type="ECO:0000259" key="2">
    <source>
        <dbReference type="PROSITE" id="PS51186"/>
    </source>
</evidence>
<organism evidence="3 4">
    <name type="scientific">Flavobacterium ammonificans</name>
    <dbReference type="NCBI Taxonomy" id="1751056"/>
    <lineage>
        <taxon>Bacteria</taxon>
        <taxon>Pseudomonadati</taxon>
        <taxon>Bacteroidota</taxon>
        <taxon>Flavobacteriia</taxon>
        <taxon>Flavobacteriales</taxon>
        <taxon>Flavobacteriaceae</taxon>
        <taxon>Flavobacterium</taxon>
    </lineage>
</organism>
<dbReference type="EMBL" id="AP025183">
    <property type="protein sequence ID" value="BDB53255.1"/>
    <property type="molecule type" value="Genomic_DNA"/>
</dbReference>
<name>A0ABM7V2R8_9FLAO</name>
<keyword evidence="4" id="KW-1185">Reference proteome</keyword>
<dbReference type="InterPro" id="IPR000182">
    <property type="entry name" value="GNAT_dom"/>
</dbReference>
<dbReference type="InterPro" id="IPR050769">
    <property type="entry name" value="NAT_camello-type"/>
</dbReference>
<accession>A0ABM7V2R8</accession>
<reference evidence="3 4" key="1">
    <citation type="journal article" date="2022" name="Int. J. Syst. Evol. Microbiol.">
        <title>Flavobacterium ammonificans sp. nov. and Flavobacterium ammoniigenes sp. nov., ammonifying bacteria isolated from surface river water.</title>
        <authorList>
            <person name="Watanabe K."/>
            <person name="Kitamura T."/>
            <person name="Ogata Y."/>
            <person name="Shindo C."/>
            <person name="Suda W."/>
        </authorList>
    </citation>
    <scope>NUCLEOTIDE SEQUENCE [LARGE SCALE GENOMIC DNA]</scope>
    <source>
        <strain evidence="3 4">GENT11</strain>
    </source>
</reference>
<feature type="domain" description="N-acetyltransferase" evidence="2">
    <location>
        <begin position="5"/>
        <end position="155"/>
    </location>
</feature>
<reference evidence="3 4" key="2">
    <citation type="journal article" date="2022" name="Microorganisms">
        <title>Complete Genome Sequences of Two Flavobacterium ammonificans Strains and a Flavobacterium ammoniigenes Strain of Ammonifying Bacterioplankton Isolated from Surface River Water.</title>
        <authorList>
            <person name="Suda W."/>
            <person name="Ogata Y."/>
            <person name="Shindo C."/>
            <person name="Watanabe K."/>
        </authorList>
    </citation>
    <scope>NUCLEOTIDE SEQUENCE [LARGE SCALE GENOMIC DNA]</scope>
    <source>
        <strain evidence="3 4">GENT11</strain>
    </source>
</reference>
<evidence type="ECO:0000256" key="1">
    <source>
        <dbReference type="ARBA" id="ARBA00022679"/>
    </source>
</evidence>
<dbReference type="InterPro" id="IPR016181">
    <property type="entry name" value="Acyl_CoA_acyltransferase"/>
</dbReference>
<gene>
    <name evidence="3" type="ORF">GENT11_15670</name>
</gene>
<dbReference type="Gene3D" id="3.40.630.30">
    <property type="match status" value="1"/>
</dbReference>
<evidence type="ECO:0000313" key="4">
    <source>
        <dbReference type="Proteomes" id="UP001319865"/>
    </source>
</evidence>